<feature type="domain" description="Lantibiotic dehydratase N-terminal" evidence="1">
    <location>
        <begin position="58"/>
        <end position="692"/>
    </location>
</feature>
<dbReference type="RefSeq" id="WP_114054910.1">
    <property type="nucleotide sequence ID" value="NZ_CP030862.1"/>
</dbReference>
<dbReference type="Pfam" id="PF04738">
    <property type="entry name" value="Lant_dehydr_N"/>
    <property type="match status" value="1"/>
</dbReference>
<feature type="domain" description="Thiopeptide-type bacteriocin biosynthesis" evidence="2">
    <location>
        <begin position="763"/>
        <end position="1012"/>
    </location>
</feature>
<evidence type="ECO:0000259" key="1">
    <source>
        <dbReference type="Pfam" id="PF04738"/>
    </source>
</evidence>
<gene>
    <name evidence="3" type="ORF">C0216_09880</name>
</gene>
<dbReference type="InterPro" id="IPR006827">
    <property type="entry name" value="Lant_deHydtase_N"/>
</dbReference>
<evidence type="ECO:0000313" key="4">
    <source>
        <dbReference type="Proteomes" id="UP000252004"/>
    </source>
</evidence>
<reference evidence="3 4" key="1">
    <citation type="submission" date="2018-01" db="EMBL/GenBank/DDBJ databases">
        <title>Draft genome Sequence of streptomyces globosus LZH-48.</title>
        <authorList>
            <person name="Ran K."/>
            <person name="Li Z."/>
            <person name="Wei S."/>
            <person name="Dong R."/>
        </authorList>
    </citation>
    <scope>NUCLEOTIDE SEQUENCE [LARGE SCALE GENOMIC DNA]</scope>
    <source>
        <strain evidence="3 4">LZH-48</strain>
    </source>
</reference>
<dbReference type="InterPro" id="IPR023809">
    <property type="entry name" value="Thiopep_bacteriocin_synth_dom"/>
</dbReference>
<evidence type="ECO:0000313" key="3">
    <source>
        <dbReference type="EMBL" id="AXE23731.1"/>
    </source>
</evidence>
<keyword evidence="4" id="KW-1185">Reference proteome</keyword>
<protein>
    <submittedName>
        <fullName evidence="3">Lantibiotic dehydratase</fullName>
    </submittedName>
</protein>
<dbReference type="EMBL" id="CP030862">
    <property type="protein sequence ID" value="AXE23731.1"/>
    <property type="molecule type" value="Genomic_DNA"/>
</dbReference>
<proteinExistence type="predicted"/>
<dbReference type="AlphaFoldDB" id="A0A344TYL0"/>
<evidence type="ECO:0000259" key="2">
    <source>
        <dbReference type="Pfam" id="PF14028"/>
    </source>
</evidence>
<dbReference type="Pfam" id="PF14028">
    <property type="entry name" value="Lant_dehydr_C"/>
    <property type="match status" value="1"/>
</dbReference>
<dbReference type="NCBIfam" id="TIGR03891">
    <property type="entry name" value="thiopep_ocin"/>
    <property type="match status" value="1"/>
</dbReference>
<dbReference type="Proteomes" id="UP000252004">
    <property type="component" value="Chromosome"/>
</dbReference>
<dbReference type="OrthoDB" id="1273722at2"/>
<accession>A0A344TYL0</accession>
<sequence length="1022" mass="109948">MEVQVTNPAFRSGRTALVRAVASPAPPLLPWPDLADRSPGDLTGQLPWLRAIRATDTGKALWHASPALGSEVDGLLAAESPPHRDVRRAALSVARYVLRAHGRPTPFGYFAGVTTAGFGGSARADWGRKHLPVARASAEWMAEMIARMEADTELLERIPVVANTTLTERGDRLVVPYRTDTGATRRRAVEASARMTGAVSAVLAAAQAPLPVADLVAKVLAEFPSTGKGTVTGFVRGLVQVGVLISALHAPSTESDALGYLLAQLDAIGADEVVGVSETLAALKAAYAALQHTSGHDRARALMRTVAPRLRRDPVAVDLRLAGTLVLPEAVAQEAERAALLLARVCPAPFGTAAWKAYHMRFYERFGIGSMVPVLDVVADSGIGYPDGYAGAGPADHKPQLTGRDQVLLRLAQQAALDGRREVVLDEATIDALTVGSEPLRLPPHLELGFRLHASDTAALDQGRFRLEVVSASRGVGVGMGRFLSILDSGQRQALVEELASLPASDPDTVAMQLSFPPLLPESAHVTRTPRVLPTVISLAEHRRPGGDVLTVGDLAVGCDGRRMYLAAPARGRRVEAVGMHALNLDTHTPPLARFLTELSRAQCAQVTTFDWGAAARLPYLPRLRTGRIILASARWRLDAGEMPAADRPWEEWDGAFGTWREARRLPLTVHVGVGDRLLPLDLAVPAHRALLREELDRAGAITVAESPGAAELGWCGGRAHEVVVPVKASRPPAWPRLPQPTSARTIRRDLVHTPAVSPVLLASVYGDVRRQDVLLGQHLPDLLDRLGGPPWWFVRFRDPHQHLRLRFALPTPEAFAATASTVSTWADELRRAGLVSDLRYGTSYPEMGRWGEGLAWAGAEEVFRADSRAVLAQLTCAGRPSRRALVAAHSVAIAAAYLGSKAKAMSWLTHHIPAAPPARVARPEFAEAVALANPDDDWAALRSVAGGETILNTWSDRGQALARYRDHFPGPYTRGIDADDVLTSLLHVHFVRAVAVDFPEEAVCLYLARAAALAWTARRSR</sequence>
<name>A0A344TYL0_9ACTN</name>
<organism evidence="3 4">
    <name type="scientific">Streptomyces globosus</name>
    <dbReference type="NCBI Taxonomy" id="68209"/>
    <lineage>
        <taxon>Bacteria</taxon>
        <taxon>Bacillati</taxon>
        <taxon>Actinomycetota</taxon>
        <taxon>Actinomycetes</taxon>
        <taxon>Kitasatosporales</taxon>
        <taxon>Streptomycetaceae</taxon>
        <taxon>Streptomyces</taxon>
    </lineage>
</organism>
<dbReference type="KEGG" id="sgz:C0216_09880"/>